<dbReference type="Pfam" id="PF01103">
    <property type="entry name" value="Omp85"/>
    <property type="match status" value="1"/>
</dbReference>
<comment type="caution">
    <text evidence="5">The sequence shown here is derived from an EMBL/GenBank/DDBJ whole genome shotgun (WGS) entry which is preliminary data.</text>
</comment>
<dbReference type="PROSITE" id="PS51257">
    <property type="entry name" value="PROKAR_LIPOPROTEIN"/>
    <property type="match status" value="1"/>
</dbReference>
<dbReference type="EMBL" id="JBHTMY010000002">
    <property type="protein sequence ID" value="MFD1315303.1"/>
    <property type="molecule type" value="Genomic_DNA"/>
</dbReference>
<name>A0ABW3Y1G9_9FLAO</name>
<protein>
    <submittedName>
        <fullName evidence="5">BamA/TamA family outer membrane protein</fullName>
    </submittedName>
</protein>
<dbReference type="Gene3D" id="2.40.160.50">
    <property type="entry name" value="membrane protein fhac: a member of the omp85/tpsb transporter family"/>
    <property type="match status" value="1"/>
</dbReference>
<sequence length="837" mass="96783">MPPSITKIVFFTLFFVVITACNTTKYVTEEDSLLRKNTIVVDEKKYNESDLYDYLIQRPNSYIFGVPVALSIYNLGNPDFEENLQEWSLNHQKKYNFFKNVFSEKQTLVVFNTEKGFNDWFLKKGRPPEIYNSLKAERSARSLKSYFFAQGYFDADVSFLENYSKEREVSIKYEVTKNERYKIDTLLTEIASPILDSIYKLNDKESLVKKGKPFIFDSFEDEKDRLDKLFKNSGIYRFNASTIGYYSDSLNEPKNKKVVLKIPERIVSEGDSIFIKPYKIQRYKKVNVYIDFDKTTDKGQAKDSVFFANMGYFSPNKLQYKPHRLDDAFFLYPDSIFRTDDINITLSHLRKLQNFKPAIAVNITENEDESLEADVYLQSLKKYALKFDLDATTSNTKPFGILGKFSFLDRNIFHGLELFELSFQGSFLNVSYDPTNSSRFFNAWEFITKASLTIPRIFFPFNTENIISKEMSPVTVFDLSAGTQKNIGLDRLTATSGLNYTWRGNKNLGHRFDLYNFQLIKNQNIENYFTVYNSEYEKVNLVHIDIVGTELENDYDEINMFIDEILDPQNGYKETNPTEFNTISDVEERKIILTENVVVPTISYAINYNTKEDLSDLDFYYLSARVVASGNLSTALSSKSNESGQKLMFGLPIAQYFKTEFEFKRYWNTFGTNVFVARSLIGIAIPYGNNTAVPFSRSYSAGGSNDNRAWQIYDLGPGGELNFLEFNVGTFKIATNFEYRFKLLDKIYSALFVDAGNIWDITNSNLTGEKGKFTGFSSLENIAIGSGVGLRYDFGFLIFRFDVGFKTYEPYLPDNKRWFTNYNFGNAVYNIGINYPF</sequence>
<comment type="subcellular location">
    <subcellularLocation>
        <location evidence="1">Membrane</location>
    </subcellularLocation>
</comment>
<feature type="domain" description="Bacterial surface antigen (D15)" evidence="3">
    <location>
        <begin position="654"/>
        <end position="807"/>
    </location>
</feature>
<evidence type="ECO:0000313" key="5">
    <source>
        <dbReference type="EMBL" id="MFD1315303.1"/>
    </source>
</evidence>
<dbReference type="Pfam" id="PF07244">
    <property type="entry name" value="POTRA"/>
    <property type="match status" value="1"/>
</dbReference>
<evidence type="ECO:0000313" key="6">
    <source>
        <dbReference type="Proteomes" id="UP001597201"/>
    </source>
</evidence>
<evidence type="ECO:0000259" key="3">
    <source>
        <dbReference type="Pfam" id="PF01103"/>
    </source>
</evidence>
<keyword evidence="6" id="KW-1185">Reference proteome</keyword>
<reference evidence="6" key="1">
    <citation type="journal article" date="2019" name="Int. J. Syst. Evol. Microbiol.">
        <title>The Global Catalogue of Microorganisms (GCM) 10K type strain sequencing project: providing services to taxonomists for standard genome sequencing and annotation.</title>
        <authorList>
            <consortium name="The Broad Institute Genomics Platform"/>
            <consortium name="The Broad Institute Genome Sequencing Center for Infectious Disease"/>
            <person name="Wu L."/>
            <person name="Ma J."/>
        </authorList>
    </citation>
    <scope>NUCLEOTIDE SEQUENCE [LARGE SCALE GENOMIC DNA]</scope>
    <source>
        <strain evidence="6">CCUG 61485</strain>
    </source>
</reference>
<evidence type="ECO:0000256" key="2">
    <source>
        <dbReference type="ARBA" id="ARBA00023136"/>
    </source>
</evidence>
<feature type="domain" description="POTRA" evidence="4">
    <location>
        <begin position="112"/>
        <end position="177"/>
    </location>
</feature>
<dbReference type="InterPro" id="IPR000184">
    <property type="entry name" value="Bac_surfAg_D15"/>
</dbReference>
<proteinExistence type="predicted"/>
<dbReference type="RefSeq" id="WP_377177324.1">
    <property type="nucleotide sequence ID" value="NZ_JBHTMY010000002.1"/>
</dbReference>
<gene>
    <name evidence="5" type="ORF">ACFQ39_06710</name>
</gene>
<evidence type="ECO:0000259" key="4">
    <source>
        <dbReference type="Pfam" id="PF07244"/>
    </source>
</evidence>
<organism evidence="5 6">
    <name type="scientific">Namhaeicola litoreus</name>
    <dbReference type="NCBI Taxonomy" id="1052145"/>
    <lineage>
        <taxon>Bacteria</taxon>
        <taxon>Pseudomonadati</taxon>
        <taxon>Bacteroidota</taxon>
        <taxon>Flavobacteriia</taxon>
        <taxon>Flavobacteriales</taxon>
        <taxon>Flavobacteriaceae</taxon>
        <taxon>Namhaeicola</taxon>
    </lineage>
</organism>
<keyword evidence="2" id="KW-0472">Membrane</keyword>
<dbReference type="InterPro" id="IPR010827">
    <property type="entry name" value="BamA/TamA_POTRA"/>
</dbReference>
<dbReference type="Proteomes" id="UP001597201">
    <property type="component" value="Unassembled WGS sequence"/>
</dbReference>
<accession>A0ABW3Y1G9</accession>
<evidence type="ECO:0000256" key="1">
    <source>
        <dbReference type="ARBA" id="ARBA00004370"/>
    </source>
</evidence>